<feature type="region of interest" description="Disordered" evidence="1">
    <location>
        <begin position="32"/>
        <end position="82"/>
    </location>
</feature>
<protein>
    <submittedName>
        <fullName evidence="2">Uncharacterized protein</fullName>
    </submittedName>
</protein>
<dbReference type="AlphaFoldDB" id="A0A1H5TZV8"/>
<evidence type="ECO:0000256" key="1">
    <source>
        <dbReference type="SAM" id="MobiDB-lite"/>
    </source>
</evidence>
<evidence type="ECO:0000313" key="2">
    <source>
        <dbReference type="EMBL" id="SEF68412.1"/>
    </source>
</evidence>
<feature type="compositionally biased region" description="Basic and acidic residues" evidence="1">
    <location>
        <begin position="58"/>
        <end position="82"/>
    </location>
</feature>
<keyword evidence="3" id="KW-1185">Reference proteome</keyword>
<name>A0A1H5TZV8_9BACT</name>
<accession>A0A1H5TZV8</accession>
<gene>
    <name evidence="2" type="ORF">SAMN05421819_0812</name>
</gene>
<reference evidence="2 3" key="1">
    <citation type="submission" date="2016-10" db="EMBL/GenBank/DDBJ databases">
        <authorList>
            <person name="de Groot N.N."/>
        </authorList>
    </citation>
    <scope>NUCLEOTIDE SEQUENCE [LARGE SCALE GENOMIC DNA]</scope>
    <source>
        <strain evidence="2 3">DSM 22489</strain>
    </source>
</reference>
<sequence length="82" mass="9195">MDVSKILSEIDAEIKRLQEARSALVNISGTTVTVTRRRGRPKGSTNVPKPAAKRARKLSPEGRKRIAEAQKRRWAESRKKTA</sequence>
<organism evidence="2 3">
    <name type="scientific">Bryocella elongata</name>
    <dbReference type="NCBI Taxonomy" id="863522"/>
    <lineage>
        <taxon>Bacteria</taxon>
        <taxon>Pseudomonadati</taxon>
        <taxon>Acidobacteriota</taxon>
        <taxon>Terriglobia</taxon>
        <taxon>Terriglobales</taxon>
        <taxon>Acidobacteriaceae</taxon>
        <taxon>Bryocella</taxon>
    </lineage>
</organism>
<proteinExistence type="predicted"/>
<dbReference type="OrthoDB" id="122783at2"/>
<dbReference type="Proteomes" id="UP000236728">
    <property type="component" value="Unassembled WGS sequence"/>
</dbReference>
<dbReference type="RefSeq" id="WP_103931691.1">
    <property type="nucleotide sequence ID" value="NZ_FNVA01000001.1"/>
</dbReference>
<evidence type="ECO:0000313" key="3">
    <source>
        <dbReference type="Proteomes" id="UP000236728"/>
    </source>
</evidence>
<dbReference type="EMBL" id="FNVA01000001">
    <property type="protein sequence ID" value="SEF68412.1"/>
    <property type="molecule type" value="Genomic_DNA"/>
</dbReference>